<evidence type="ECO:0000256" key="1">
    <source>
        <dbReference type="SAM" id="Phobius"/>
    </source>
</evidence>
<feature type="non-terminal residue" evidence="2">
    <location>
        <position position="1"/>
    </location>
</feature>
<accession>A0AAV5U9E1</accession>
<keyword evidence="3" id="KW-1185">Reference proteome</keyword>
<feature type="transmembrane region" description="Helical" evidence="1">
    <location>
        <begin position="24"/>
        <end position="44"/>
    </location>
</feature>
<dbReference type="EMBL" id="BTSX01000006">
    <property type="protein sequence ID" value="GMT02995.1"/>
    <property type="molecule type" value="Genomic_DNA"/>
</dbReference>
<gene>
    <name evidence="2" type="ORF">PENTCL1PPCAC_25169</name>
</gene>
<comment type="caution">
    <text evidence="2">The sequence shown here is derived from an EMBL/GenBank/DDBJ whole genome shotgun (WGS) entry which is preliminary data.</text>
</comment>
<evidence type="ECO:0000313" key="3">
    <source>
        <dbReference type="Proteomes" id="UP001432027"/>
    </source>
</evidence>
<proteinExistence type="predicted"/>
<feature type="non-terminal residue" evidence="2">
    <location>
        <position position="69"/>
    </location>
</feature>
<reference evidence="2" key="1">
    <citation type="submission" date="2023-10" db="EMBL/GenBank/DDBJ databases">
        <title>Genome assembly of Pristionchus species.</title>
        <authorList>
            <person name="Yoshida K."/>
            <person name="Sommer R.J."/>
        </authorList>
    </citation>
    <scope>NUCLEOTIDE SEQUENCE</scope>
    <source>
        <strain evidence="2">RS0144</strain>
    </source>
</reference>
<dbReference type="AlphaFoldDB" id="A0AAV5U9E1"/>
<evidence type="ECO:0000313" key="2">
    <source>
        <dbReference type="EMBL" id="GMT02995.1"/>
    </source>
</evidence>
<name>A0AAV5U9E1_9BILA</name>
<dbReference type="Proteomes" id="UP001432027">
    <property type="component" value="Unassembled WGS sequence"/>
</dbReference>
<keyword evidence="1" id="KW-0472">Membrane</keyword>
<feature type="transmembrane region" description="Helical" evidence="1">
    <location>
        <begin position="50"/>
        <end position="68"/>
    </location>
</feature>
<organism evidence="2 3">
    <name type="scientific">Pristionchus entomophagus</name>
    <dbReference type="NCBI Taxonomy" id="358040"/>
    <lineage>
        <taxon>Eukaryota</taxon>
        <taxon>Metazoa</taxon>
        <taxon>Ecdysozoa</taxon>
        <taxon>Nematoda</taxon>
        <taxon>Chromadorea</taxon>
        <taxon>Rhabditida</taxon>
        <taxon>Rhabditina</taxon>
        <taxon>Diplogasteromorpha</taxon>
        <taxon>Diplogasteroidea</taxon>
        <taxon>Neodiplogasteridae</taxon>
        <taxon>Pristionchus</taxon>
    </lineage>
</organism>
<keyword evidence="1" id="KW-1133">Transmembrane helix</keyword>
<keyword evidence="1" id="KW-0812">Transmembrane</keyword>
<protein>
    <submittedName>
        <fullName evidence="2">Uncharacterized protein</fullName>
    </submittedName>
</protein>
<sequence>GIVLPRIIQTEKALSVMKTVETKLLVPCILQSVIFVMGQVAIMIGSGPWATWTIAFIFFLNSALSPVLL</sequence>